<dbReference type="EMBL" id="MAPZ01000011">
    <property type="protein sequence ID" value="OBY11583.1"/>
    <property type="molecule type" value="Genomic_DNA"/>
</dbReference>
<dbReference type="Pfam" id="PF07456">
    <property type="entry name" value="Hpre_diP_synt_I"/>
    <property type="match status" value="1"/>
</dbReference>
<dbReference type="InterPro" id="IPR010898">
    <property type="entry name" value="Hpre_diP_synth_I"/>
</dbReference>
<dbReference type="PIRSF" id="PIRSF027391">
    <property type="entry name" value="Hpre_diP_synt_I"/>
    <property type="match status" value="1"/>
</dbReference>
<evidence type="ECO:0000313" key="3">
    <source>
        <dbReference type="Proteomes" id="UP000092714"/>
    </source>
</evidence>
<dbReference type="eggNOG" id="COG4769">
    <property type="taxonomic scope" value="Bacteria"/>
</dbReference>
<feature type="transmembrane region" description="Helical" evidence="1">
    <location>
        <begin position="135"/>
        <end position="159"/>
    </location>
</feature>
<dbReference type="InterPro" id="IPR014535">
    <property type="entry name" value="Hpre_diP_synt_I"/>
</dbReference>
<keyword evidence="1" id="KW-0472">Membrane</keyword>
<keyword evidence="3" id="KW-1185">Reference proteome</keyword>
<dbReference type="GeneID" id="42774934"/>
<reference evidence="2 3" key="1">
    <citation type="submission" date="2016-06" db="EMBL/GenBank/DDBJ databases">
        <authorList>
            <person name="Kjaerup R.B."/>
            <person name="Dalgaard T.S."/>
            <person name="Juul-Madsen H.R."/>
        </authorList>
    </citation>
    <scope>NUCLEOTIDE SEQUENCE [LARGE SCALE GENOMIC DNA]</scope>
    <source>
        <strain evidence="2 3">373-A1</strain>
    </source>
</reference>
<organism evidence="2 3">
    <name type="scientific">Clostridium paraputrificum</name>
    <dbReference type="NCBI Taxonomy" id="29363"/>
    <lineage>
        <taxon>Bacteria</taxon>
        <taxon>Bacillati</taxon>
        <taxon>Bacillota</taxon>
        <taxon>Clostridia</taxon>
        <taxon>Eubacteriales</taxon>
        <taxon>Clostridiaceae</taxon>
        <taxon>Clostridium</taxon>
    </lineage>
</organism>
<feature type="transmembrane region" description="Helical" evidence="1">
    <location>
        <begin position="7"/>
        <end position="23"/>
    </location>
</feature>
<evidence type="ECO:0000256" key="1">
    <source>
        <dbReference type="SAM" id="Phobius"/>
    </source>
</evidence>
<dbReference type="AlphaFoldDB" id="A0A174UQN8"/>
<name>A0A174UQN8_9CLOT</name>
<proteinExistence type="predicted"/>
<gene>
    <name evidence="2" type="ORF">CP373A1_04105</name>
</gene>
<dbReference type="Gene3D" id="1.10.1760.20">
    <property type="match status" value="1"/>
</dbReference>
<feature type="transmembrane region" description="Helical" evidence="1">
    <location>
        <begin position="78"/>
        <end position="95"/>
    </location>
</feature>
<dbReference type="Proteomes" id="UP000092714">
    <property type="component" value="Unassembled WGS sequence"/>
</dbReference>
<dbReference type="OrthoDB" id="9799095at2"/>
<sequence length="172" mass="18538">MKRSRKIVYIGLLVSQALVLHIFENMIPVPFVTPGAKLGLANLVTVLALYTLSKKEALLVLFLRLTLGSIFGGSLSAFMYSAAGGILSFLSMVFIKEVFKDKISIIGVSASGAVFHNIGQILVASAIVHNIGVTLYLPVLSIVGIVTGIFIGITSNYLVEHLKKIPYFKQVT</sequence>
<keyword evidence="1" id="KW-0812">Transmembrane</keyword>
<protein>
    <submittedName>
        <fullName evidence="2">Heptaprenyl diphosphate synthase</fullName>
    </submittedName>
</protein>
<accession>A0A174UQN8</accession>
<comment type="caution">
    <text evidence="2">The sequence shown here is derived from an EMBL/GenBank/DDBJ whole genome shotgun (WGS) entry which is preliminary data.</text>
</comment>
<keyword evidence="1" id="KW-1133">Transmembrane helix</keyword>
<evidence type="ECO:0000313" key="2">
    <source>
        <dbReference type="EMBL" id="OBY11583.1"/>
    </source>
</evidence>
<feature type="transmembrane region" description="Helical" evidence="1">
    <location>
        <begin position="107"/>
        <end position="129"/>
    </location>
</feature>
<dbReference type="RefSeq" id="WP_027097100.1">
    <property type="nucleotide sequence ID" value="NZ_CABHIH010000002.1"/>
</dbReference>